<evidence type="ECO:0000313" key="2">
    <source>
        <dbReference type="Proteomes" id="UP000032352"/>
    </source>
</evidence>
<name>A0AAE9Z6T2_9GAMM</name>
<organism evidence="1 2">
    <name type="scientific">Thalassomonas viridans</name>
    <dbReference type="NCBI Taxonomy" id="137584"/>
    <lineage>
        <taxon>Bacteria</taxon>
        <taxon>Pseudomonadati</taxon>
        <taxon>Pseudomonadota</taxon>
        <taxon>Gammaproteobacteria</taxon>
        <taxon>Alteromonadales</taxon>
        <taxon>Colwelliaceae</taxon>
        <taxon>Thalassomonas</taxon>
    </lineage>
</organism>
<dbReference type="KEGG" id="tvd:SG34_010610"/>
<evidence type="ECO:0000313" key="1">
    <source>
        <dbReference type="EMBL" id="WDE07297.1"/>
    </source>
</evidence>
<gene>
    <name evidence="1" type="ORF">SG34_010610</name>
</gene>
<sequence>MVQAVAALPDDDIVGVVGEKKHPQKIQRTQLKLNECIAQFNAQVQAGEDASNILAQIQTELSNAQQLTQSGLPTQTDQKNKAFVSDGVTANWQYAQGYSAFETTGRLLVAGDNVFFSLSTEQTCSYPANIVQRQPIKVGNNLKSLADLILSLPSNATYTIEGKENMTPGDTLRVKPGESFMIQGISSTTATVM</sequence>
<reference evidence="1 2" key="2">
    <citation type="journal article" date="2022" name="Mar. Drugs">
        <title>Bioassay-Guided Fractionation Leads to the Detection of Cholic Acid Generated by the Rare Thalassomonas sp.</title>
        <authorList>
            <person name="Pheiffer F."/>
            <person name="Schneider Y.K."/>
            <person name="Hansen E.H."/>
            <person name="Andersen J.H."/>
            <person name="Isaksson J."/>
            <person name="Busche T."/>
            <person name="R C."/>
            <person name="Kalinowski J."/>
            <person name="Zyl L.V."/>
            <person name="Trindade M."/>
        </authorList>
    </citation>
    <scope>NUCLEOTIDE SEQUENCE [LARGE SCALE GENOMIC DNA]</scope>
    <source>
        <strain evidence="1 2">XOM25</strain>
    </source>
</reference>
<dbReference type="EMBL" id="CP059733">
    <property type="protein sequence ID" value="WDE07297.1"/>
    <property type="molecule type" value="Genomic_DNA"/>
</dbReference>
<reference evidence="1 2" key="1">
    <citation type="journal article" date="2015" name="Genome Announc.">
        <title>Draft Genome Sequences of Marine Isolates of Thalassomonas viridans and Thalassomonas actiniarum.</title>
        <authorList>
            <person name="Olonade I."/>
            <person name="van Zyl L.J."/>
            <person name="Trindade M."/>
        </authorList>
    </citation>
    <scope>NUCLEOTIDE SEQUENCE [LARGE SCALE GENOMIC DNA]</scope>
    <source>
        <strain evidence="1 2">XOM25</strain>
    </source>
</reference>
<proteinExistence type="predicted"/>
<keyword evidence="2" id="KW-1185">Reference proteome</keyword>
<dbReference type="AlphaFoldDB" id="A0AAE9Z6T2"/>
<dbReference type="RefSeq" id="WP_044840726.1">
    <property type="nucleotide sequence ID" value="NZ_CP059733.1"/>
</dbReference>
<dbReference type="Proteomes" id="UP000032352">
    <property type="component" value="Chromosome"/>
</dbReference>
<accession>A0AAE9Z6T2</accession>
<protein>
    <submittedName>
        <fullName evidence="1">Uncharacterized protein</fullName>
    </submittedName>
</protein>